<keyword evidence="3" id="KW-1185">Reference proteome</keyword>
<dbReference type="RefSeq" id="WP_344639161.1">
    <property type="nucleotide sequence ID" value="NZ_BAAATR010000028.1"/>
</dbReference>
<proteinExistence type="predicted"/>
<gene>
    <name evidence="2" type="ORF">GCM10010430_54450</name>
</gene>
<dbReference type="Proteomes" id="UP001500305">
    <property type="component" value="Unassembled WGS sequence"/>
</dbReference>
<feature type="region of interest" description="Disordered" evidence="1">
    <location>
        <begin position="58"/>
        <end position="78"/>
    </location>
</feature>
<reference evidence="2 3" key="1">
    <citation type="journal article" date="2019" name="Int. J. Syst. Evol. Microbiol.">
        <title>The Global Catalogue of Microorganisms (GCM) 10K type strain sequencing project: providing services to taxonomists for standard genome sequencing and annotation.</title>
        <authorList>
            <consortium name="The Broad Institute Genomics Platform"/>
            <consortium name="The Broad Institute Genome Sequencing Center for Infectious Disease"/>
            <person name="Wu L."/>
            <person name="Ma J."/>
        </authorList>
    </citation>
    <scope>NUCLEOTIDE SEQUENCE [LARGE SCALE GENOMIC DNA]</scope>
    <source>
        <strain evidence="2 3">JCM 7356</strain>
    </source>
</reference>
<accession>A0ABN3EN46</accession>
<sequence>MFVHLGLQGFLEQVPSQLLQQPAITEQLLPPALACSVASPATEATTSDAPVLVLGPMPKASAVSGSDETDPSGTDPIC</sequence>
<name>A0ABN3EN46_9ACTN</name>
<evidence type="ECO:0000256" key="1">
    <source>
        <dbReference type="SAM" id="MobiDB-lite"/>
    </source>
</evidence>
<comment type="caution">
    <text evidence="2">The sequence shown here is derived from an EMBL/GenBank/DDBJ whole genome shotgun (WGS) entry which is preliminary data.</text>
</comment>
<dbReference type="EMBL" id="BAAATR010000028">
    <property type="protein sequence ID" value="GAA2263066.1"/>
    <property type="molecule type" value="Genomic_DNA"/>
</dbReference>
<evidence type="ECO:0000313" key="2">
    <source>
        <dbReference type="EMBL" id="GAA2263066.1"/>
    </source>
</evidence>
<protein>
    <submittedName>
        <fullName evidence="2">Uncharacterized protein</fullName>
    </submittedName>
</protein>
<evidence type="ECO:0000313" key="3">
    <source>
        <dbReference type="Proteomes" id="UP001500305"/>
    </source>
</evidence>
<organism evidence="2 3">
    <name type="scientific">Kitasatospora cystarginea</name>
    <dbReference type="NCBI Taxonomy" id="58350"/>
    <lineage>
        <taxon>Bacteria</taxon>
        <taxon>Bacillati</taxon>
        <taxon>Actinomycetota</taxon>
        <taxon>Actinomycetes</taxon>
        <taxon>Kitasatosporales</taxon>
        <taxon>Streptomycetaceae</taxon>
        <taxon>Kitasatospora</taxon>
    </lineage>
</organism>